<keyword evidence="2" id="KW-0808">Transferase</keyword>
<dbReference type="OrthoDB" id="9764644at2"/>
<protein>
    <submittedName>
        <fullName evidence="2">Uridine kinase</fullName>
    </submittedName>
</protein>
<accession>A0A017H5G1</accession>
<sequence length="489" mass="56316">MEKLNYRMYLTTLKMVFLKAVHDLYPEHEVVFLNSLNNGLYGKILWKHHIFHNADYDKIKQRMKEIIKANLPIQIVSSNYEAIKLSSIEKNREDIQELMNTTLWTGIMKMKLDDYSDYFYHLPYKSTGSLDAYDVYPYSAGFILKYPMTDPHILEQKIDTPKMAAVFEESDHWLRIMDVPDAGSINRKVLNHEIRSLIRINEALHNKNLAKISEKIAKNENIKVITIAGPSSSGKTTFANRLFIQLKADEVNPLVISLDNYYIGRKNIPLNEEGEKDYEALEALDIPLLNQNVMDLIAGKEVELPIYNFITGEREKTGKVAKLSDKHGVIIIEGIHGLNEAMTKYIPKEQKFKIYISCLTQLNLDKHNRIATSDVREIRRMVRDSLSRNTAAEETLAMWPSVRKGEEKHIFPFQEEADVIFNSNLVYEMGVLKNAAMRELVKVPTTSPHYADARRLIGLLACFLPIEASDVPDDSILKEFIGNSFFYNY</sequence>
<evidence type="ECO:0000313" key="3">
    <source>
        <dbReference type="Proteomes" id="UP000031184"/>
    </source>
</evidence>
<dbReference type="EMBL" id="AUZI01000012">
    <property type="protein sequence ID" value="KID49512.1"/>
    <property type="molecule type" value="Genomic_DNA"/>
</dbReference>
<organism evidence="2 3">
    <name type="scientific">Fusobacterium necrophorum subsp. funduliforme B35</name>
    <dbReference type="NCBI Taxonomy" id="1226633"/>
    <lineage>
        <taxon>Bacteria</taxon>
        <taxon>Fusobacteriati</taxon>
        <taxon>Fusobacteriota</taxon>
        <taxon>Fusobacteriia</taxon>
        <taxon>Fusobacteriales</taxon>
        <taxon>Fusobacteriaceae</taxon>
        <taxon>Fusobacterium</taxon>
    </lineage>
</organism>
<reference evidence="2 3" key="1">
    <citation type="submission" date="2013-08" db="EMBL/GenBank/DDBJ databases">
        <title>An opportunistic ruminal bacterium that causes liver abscesses in cattle.</title>
        <authorList>
            <person name="Benahmed F.H."/>
            <person name="Rasmussen M."/>
            <person name="Harbottle H."/>
            <person name="Soppet D."/>
            <person name="Nagaraja T.G."/>
            <person name="Davidson M."/>
        </authorList>
    </citation>
    <scope>NUCLEOTIDE SEQUENCE [LARGE SCALE GENOMIC DNA]</scope>
    <source>
        <strain evidence="2 3">B35</strain>
    </source>
</reference>
<dbReference type="SUPFAM" id="SSF52540">
    <property type="entry name" value="P-loop containing nucleoside triphosphate hydrolases"/>
    <property type="match status" value="1"/>
</dbReference>
<proteinExistence type="predicted"/>
<dbReference type="Gene3D" id="3.30.980.10">
    <property type="entry name" value="Threonyl-trna Synthetase, Chain A, domain 2"/>
    <property type="match status" value="1"/>
</dbReference>
<dbReference type="PRINTS" id="PR00988">
    <property type="entry name" value="URIDINKINASE"/>
</dbReference>
<dbReference type="Pfam" id="PF00485">
    <property type="entry name" value="PRK"/>
    <property type="match status" value="1"/>
</dbReference>
<gene>
    <name evidence="2" type="ORF">C095_05010</name>
</gene>
<dbReference type="GO" id="GO:0016301">
    <property type="term" value="F:kinase activity"/>
    <property type="evidence" value="ECO:0007669"/>
    <property type="project" value="UniProtKB-KW"/>
</dbReference>
<comment type="caution">
    <text evidence="2">The sequence shown here is derived from an EMBL/GenBank/DDBJ whole genome shotgun (WGS) entry which is preliminary data.</text>
</comment>
<evidence type="ECO:0000259" key="1">
    <source>
        <dbReference type="Pfam" id="PF00485"/>
    </source>
</evidence>
<dbReference type="InterPro" id="IPR018163">
    <property type="entry name" value="Thr/Ala-tRNA-synth_IIc_edit"/>
</dbReference>
<dbReference type="PATRIC" id="fig|1226633.4.peg.1014"/>
<dbReference type="RefSeq" id="WP_039121677.1">
    <property type="nucleotide sequence ID" value="NZ_AOJP01000006.1"/>
</dbReference>
<dbReference type="InterPro" id="IPR006083">
    <property type="entry name" value="PRK/URK"/>
</dbReference>
<dbReference type="InterPro" id="IPR027417">
    <property type="entry name" value="P-loop_NTPase"/>
</dbReference>
<dbReference type="SUPFAM" id="SSF55186">
    <property type="entry name" value="ThrRS/AlaRS common domain"/>
    <property type="match status" value="1"/>
</dbReference>
<dbReference type="Proteomes" id="UP000031184">
    <property type="component" value="Unassembled WGS sequence"/>
</dbReference>
<keyword evidence="2" id="KW-0418">Kinase</keyword>
<dbReference type="GO" id="GO:0005524">
    <property type="term" value="F:ATP binding"/>
    <property type="evidence" value="ECO:0007669"/>
    <property type="project" value="InterPro"/>
</dbReference>
<dbReference type="PANTHER" id="PTHR10285">
    <property type="entry name" value="URIDINE KINASE"/>
    <property type="match status" value="1"/>
</dbReference>
<dbReference type="AlphaFoldDB" id="A0A017H5G1"/>
<evidence type="ECO:0000313" key="2">
    <source>
        <dbReference type="EMBL" id="KID49512.1"/>
    </source>
</evidence>
<feature type="domain" description="Phosphoribulokinase/uridine kinase" evidence="1">
    <location>
        <begin position="224"/>
        <end position="423"/>
    </location>
</feature>
<dbReference type="CDD" id="cd02028">
    <property type="entry name" value="UMPK_like"/>
    <property type="match status" value="1"/>
</dbReference>
<name>A0A017H5G1_9FUSO</name>
<dbReference type="Gene3D" id="3.40.50.300">
    <property type="entry name" value="P-loop containing nucleotide triphosphate hydrolases"/>
    <property type="match status" value="1"/>
</dbReference>